<keyword evidence="3" id="KW-1185">Reference proteome</keyword>
<dbReference type="AlphaFoldDB" id="A0A8T0W9Q4"/>
<comment type="caution">
    <text evidence="2">The sequence shown here is derived from an EMBL/GenBank/DDBJ whole genome shotgun (WGS) entry which is preliminary data.</text>
</comment>
<feature type="region of interest" description="Disordered" evidence="1">
    <location>
        <begin position="1"/>
        <end position="90"/>
    </location>
</feature>
<protein>
    <submittedName>
        <fullName evidence="2">Uncharacterized protein</fullName>
    </submittedName>
</protein>
<accession>A0A8T0W9Q4</accession>
<evidence type="ECO:0000256" key="1">
    <source>
        <dbReference type="SAM" id="MobiDB-lite"/>
    </source>
</evidence>
<feature type="compositionally biased region" description="Basic and acidic residues" evidence="1">
    <location>
        <begin position="131"/>
        <end position="149"/>
    </location>
</feature>
<sequence>MMSSAAPTLLPPPAPSASSRGPAAGSLICLRRRPPHLPPPPLRELHPPRTGSAAAREQRRRGRELRHRAGQCGWQGRQMESQARGAADLGTEGELALEVRAGRSCTTSNRPPPQPIQPPLLLIQPPPPTSELRETSERSSELGPRGEARGGYRTAQAMYFCLPGDLEWLVR</sequence>
<evidence type="ECO:0000313" key="3">
    <source>
        <dbReference type="Proteomes" id="UP000823388"/>
    </source>
</evidence>
<feature type="compositionally biased region" description="Low complexity" evidence="1">
    <location>
        <begin position="16"/>
        <end position="27"/>
    </location>
</feature>
<gene>
    <name evidence="2" type="ORF">PVAP13_2KG315167</name>
</gene>
<feature type="compositionally biased region" description="Basic residues" evidence="1">
    <location>
        <begin position="58"/>
        <end position="69"/>
    </location>
</feature>
<proteinExistence type="predicted"/>
<name>A0A8T0W9Q4_PANVG</name>
<reference evidence="2" key="1">
    <citation type="submission" date="2020-05" db="EMBL/GenBank/DDBJ databases">
        <title>WGS assembly of Panicum virgatum.</title>
        <authorList>
            <person name="Lovell J.T."/>
            <person name="Jenkins J."/>
            <person name="Shu S."/>
            <person name="Juenger T.E."/>
            <person name="Schmutz J."/>
        </authorList>
    </citation>
    <scope>NUCLEOTIDE SEQUENCE</scope>
    <source>
        <strain evidence="2">AP13</strain>
    </source>
</reference>
<organism evidence="2 3">
    <name type="scientific">Panicum virgatum</name>
    <name type="common">Blackwell switchgrass</name>
    <dbReference type="NCBI Taxonomy" id="38727"/>
    <lineage>
        <taxon>Eukaryota</taxon>
        <taxon>Viridiplantae</taxon>
        <taxon>Streptophyta</taxon>
        <taxon>Embryophyta</taxon>
        <taxon>Tracheophyta</taxon>
        <taxon>Spermatophyta</taxon>
        <taxon>Magnoliopsida</taxon>
        <taxon>Liliopsida</taxon>
        <taxon>Poales</taxon>
        <taxon>Poaceae</taxon>
        <taxon>PACMAD clade</taxon>
        <taxon>Panicoideae</taxon>
        <taxon>Panicodae</taxon>
        <taxon>Paniceae</taxon>
        <taxon>Panicinae</taxon>
        <taxon>Panicum</taxon>
        <taxon>Panicum sect. Hiantes</taxon>
    </lineage>
</organism>
<feature type="compositionally biased region" description="Pro residues" evidence="1">
    <location>
        <begin position="110"/>
        <end position="129"/>
    </location>
</feature>
<dbReference type="Proteomes" id="UP000823388">
    <property type="component" value="Chromosome 2K"/>
</dbReference>
<evidence type="ECO:0000313" key="2">
    <source>
        <dbReference type="EMBL" id="KAG2643177.1"/>
    </source>
</evidence>
<feature type="region of interest" description="Disordered" evidence="1">
    <location>
        <begin position="102"/>
        <end position="149"/>
    </location>
</feature>
<dbReference type="EMBL" id="CM029039">
    <property type="protein sequence ID" value="KAG2643177.1"/>
    <property type="molecule type" value="Genomic_DNA"/>
</dbReference>